<name>A0A1I6I505_9MICO</name>
<dbReference type="SMART" id="SM00347">
    <property type="entry name" value="HTH_MARR"/>
    <property type="match status" value="1"/>
</dbReference>
<proteinExistence type="predicted"/>
<feature type="domain" description="HTH marR-type" evidence="1">
    <location>
        <begin position="17"/>
        <end position="152"/>
    </location>
</feature>
<dbReference type="AlphaFoldDB" id="A0A1I6I505"/>
<reference evidence="3" key="1">
    <citation type="submission" date="2016-10" db="EMBL/GenBank/DDBJ databases">
        <authorList>
            <person name="Varghese N."/>
            <person name="Submissions S."/>
        </authorList>
    </citation>
    <scope>NUCLEOTIDE SEQUENCE [LARGE SCALE GENOMIC DNA]</scope>
    <source>
        <strain evidence="3">CL127</strain>
    </source>
</reference>
<accession>A0A1I6I505</accession>
<dbReference type="EMBL" id="FOYR01000002">
    <property type="protein sequence ID" value="SFR61815.1"/>
    <property type="molecule type" value="Genomic_DNA"/>
</dbReference>
<evidence type="ECO:0000313" key="2">
    <source>
        <dbReference type="EMBL" id="SFR61815.1"/>
    </source>
</evidence>
<evidence type="ECO:0000313" key="3">
    <source>
        <dbReference type="Proteomes" id="UP000198877"/>
    </source>
</evidence>
<sequence length="156" mass="16883">MSAERNPSAPTADDARDAALARVHGGLSVVARRGATRNRSTGTLSHVDQTLLRMLADHPGARVVDIAEYFGFNRSTASRQTAALLEAGLIEEVPADAARASRRGQPLQLSRRGRDLLAAQAGAMRDVTDRRMADWTTAEVERFAEVLERYNSGPEA</sequence>
<dbReference type="InterPro" id="IPR000835">
    <property type="entry name" value="HTH_MarR-typ"/>
</dbReference>
<dbReference type="Proteomes" id="UP000198877">
    <property type="component" value="Unassembled WGS sequence"/>
</dbReference>
<keyword evidence="2" id="KW-0238">DNA-binding</keyword>
<dbReference type="InterPro" id="IPR036388">
    <property type="entry name" value="WH-like_DNA-bd_sf"/>
</dbReference>
<dbReference type="RefSeq" id="WP_091739378.1">
    <property type="nucleotide sequence ID" value="NZ_FOYR01000002.1"/>
</dbReference>
<protein>
    <submittedName>
        <fullName evidence="2">DNA-binding transcriptional regulator, MarR family</fullName>
    </submittedName>
</protein>
<gene>
    <name evidence="2" type="ORF">SAMN04488591_2440</name>
</gene>
<dbReference type="GO" id="GO:0003677">
    <property type="term" value="F:DNA binding"/>
    <property type="evidence" value="ECO:0007669"/>
    <property type="project" value="UniProtKB-KW"/>
</dbReference>
<dbReference type="PROSITE" id="PS50995">
    <property type="entry name" value="HTH_MARR_2"/>
    <property type="match status" value="1"/>
</dbReference>
<dbReference type="Gene3D" id="1.10.10.10">
    <property type="entry name" value="Winged helix-like DNA-binding domain superfamily/Winged helix DNA-binding domain"/>
    <property type="match status" value="1"/>
</dbReference>
<dbReference type="InterPro" id="IPR036390">
    <property type="entry name" value="WH_DNA-bd_sf"/>
</dbReference>
<evidence type="ECO:0000259" key="1">
    <source>
        <dbReference type="PROSITE" id="PS50995"/>
    </source>
</evidence>
<dbReference type="SUPFAM" id="SSF46785">
    <property type="entry name" value="Winged helix' DNA-binding domain"/>
    <property type="match status" value="1"/>
</dbReference>
<dbReference type="Pfam" id="PF12802">
    <property type="entry name" value="MarR_2"/>
    <property type="match status" value="1"/>
</dbReference>
<dbReference type="GO" id="GO:0003700">
    <property type="term" value="F:DNA-binding transcription factor activity"/>
    <property type="evidence" value="ECO:0007669"/>
    <property type="project" value="InterPro"/>
</dbReference>
<organism evidence="2 3">
    <name type="scientific">Microbacterium azadirachtae</name>
    <dbReference type="NCBI Taxonomy" id="582680"/>
    <lineage>
        <taxon>Bacteria</taxon>
        <taxon>Bacillati</taxon>
        <taxon>Actinomycetota</taxon>
        <taxon>Actinomycetes</taxon>
        <taxon>Micrococcales</taxon>
        <taxon>Microbacteriaceae</taxon>
        <taxon>Microbacterium</taxon>
    </lineage>
</organism>